<dbReference type="InterPro" id="IPR011990">
    <property type="entry name" value="TPR-like_helical_dom_sf"/>
</dbReference>
<evidence type="ECO:0000256" key="1">
    <source>
        <dbReference type="SAM" id="MobiDB-lite"/>
    </source>
</evidence>
<dbReference type="Gene3D" id="1.25.40.10">
    <property type="entry name" value="Tetratricopeptide repeat domain"/>
    <property type="match status" value="3"/>
</dbReference>
<dbReference type="InterPro" id="IPR053137">
    <property type="entry name" value="NLR-like"/>
</dbReference>
<dbReference type="AlphaFoldDB" id="A0A1F5L2R7"/>
<dbReference type="PANTHER" id="PTHR46082:SF6">
    <property type="entry name" value="AAA+ ATPASE DOMAIN-CONTAINING PROTEIN-RELATED"/>
    <property type="match status" value="1"/>
</dbReference>
<dbReference type="InterPro" id="IPR027417">
    <property type="entry name" value="P-loop_NTPase"/>
</dbReference>
<protein>
    <recommendedName>
        <fullName evidence="2">DUF7779 domain-containing protein</fullName>
    </recommendedName>
</protein>
<organism evidence="3 4">
    <name type="scientific">Penicillium arizonense</name>
    <dbReference type="NCBI Taxonomy" id="1835702"/>
    <lineage>
        <taxon>Eukaryota</taxon>
        <taxon>Fungi</taxon>
        <taxon>Dikarya</taxon>
        <taxon>Ascomycota</taxon>
        <taxon>Pezizomycotina</taxon>
        <taxon>Eurotiomycetes</taxon>
        <taxon>Eurotiomycetidae</taxon>
        <taxon>Eurotiales</taxon>
        <taxon>Aspergillaceae</taxon>
        <taxon>Penicillium</taxon>
    </lineage>
</organism>
<reference evidence="3 4" key="1">
    <citation type="journal article" date="2016" name="Sci. Rep.">
        <title>Penicillium arizonense, a new, genome sequenced fungal species, reveals a high chemical diversity in secreted metabolites.</title>
        <authorList>
            <person name="Grijseels S."/>
            <person name="Nielsen J.C."/>
            <person name="Randelovic M."/>
            <person name="Nielsen J."/>
            <person name="Nielsen K.F."/>
            <person name="Workman M."/>
            <person name="Frisvad J.C."/>
        </authorList>
    </citation>
    <scope>NUCLEOTIDE SEQUENCE [LARGE SCALE GENOMIC DNA]</scope>
    <source>
        <strain evidence="3 4">CBS 141311</strain>
    </source>
</reference>
<dbReference type="EMBL" id="LXJU01000048">
    <property type="protein sequence ID" value="OGE47346.1"/>
    <property type="molecule type" value="Genomic_DNA"/>
</dbReference>
<gene>
    <name evidence="3" type="ORF">PENARI_c048G11016</name>
</gene>
<dbReference type="GO" id="GO:0043531">
    <property type="term" value="F:ADP binding"/>
    <property type="evidence" value="ECO:0007669"/>
    <property type="project" value="InterPro"/>
</dbReference>
<dbReference type="RefSeq" id="XP_022482805.1">
    <property type="nucleotide sequence ID" value="XM_022637340.1"/>
</dbReference>
<sequence>MASSHSGVKYASTINSDVNYGAQVGFNYGTANFHLPPERPETPPSPLTTVPFPRDPDFVSRDTLLKQIRDKSLVLGSRIALVGLGGVGKSQLVIEYSYQVRSQAPATWVLWVHASNATRFEQSLRDIADQVKIPGRKDPQANIFNLVKNWLQDEKRGRWVLILDNVDDYEFLRKLPVTGQGGPENRVTNISTKPLLEYLPRSSNGFMIITSRTREVALKLVDYKELIEVKPMERSEALELLERKLEQPGESEDSRHLVEELELMPLAIVQAASYIRNRAPRCSVSQYLRDFQKSDREAIKLLKTEAGHTFRDWEAKNSILVTWQISFDHIRQRKPSAAGLLSLMSFFDRQGIPEELLRLQPENNHMSRSELVDHSSDDEEVSESDTLDDFEDDITTLRDFSFVSVSKNGLFFTMHRLVQLTTCMWLKSHGQTEQWREIFISKLYYKFPTGEYENWETCRQLFPHVKAAMSQRPESQGSLREWATLLYKGAWYASQSGILADARNMALKSKKERVRLLGEEHEDALDSTAILARAWSLEGRWEKAERLEVQVMEIRKTNLGEDHPSTLTSTASLALTFWHQGRWEEAEQLQVQLMKTSKSKLGDDHSDTLANTSNLALTYCSQGRWGEAEQLQVHVMQTRKTKLGEEHPDTLTSMANLASTYRNQGRWKEAEQLEAQVMNTSKTKLGEDHPDTLLSMTNLALRYCNQGRWGEAEQLQVQVMETSKTKLGDDHPDTLLSMANLALTYYNQGRTEDAEQLEVQVMKTRKTKLGDDHPDTLTSITNLALTFWHQGRWEEAEQLQAQVMKTCKSKLGIEHPDTLASISNLALTYCSQSRWGEAEELQMQVMETSTTKLGDDHPSTLKSMANLASTFCKQGRWEEAEQLQVQVMETRKTKLGDDHPDTLRTMANLAFTYYEQGRMEEAEQLQVHVMQTRKTKLGEDHPDTLNTETNIGAKPSANFSQFYSISGMVNGKPNT</sequence>
<dbReference type="OrthoDB" id="5986190at2759"/>
<proteinExistence type="predicted"/>
<dbReference type="Gene3D" id="3.40.50.300">
    <property type="entry name" value="P-loop containing nucleotide triphosphate hydrolases"/>
    <property type="match status" value="1"/>
</dbReference>
<accession>A0A1F5L2R7</accession>
<dbReference type="NCBIfam" id="NF040586">
    <property type="entry name" value="FxSxx_TPR"/>
    <property type="match status" value="1"/>
</dbReference>
<dbReference type="Pfam" id="PF25000">
    <property type="entry name" value="DUF7779"/>
    <property type="match status" value="1"/>
</dbReference>
<dbReference type="PRINTS" id="PR00381">
    <property type="entry name" value="KINESINLIGHT"/>
</dbReference>
<evidence type="ECO:0000259" key="2">
    <source>
        <dbReference type="Pfam" id="PF25000"/>
    </source>
</evidence>
<comment type="caution">
    <text evidence="3">The sequence shown here is derived from an EMBL/GenBank/DDBJ whole genome shotgun (WGS) entry which is preliminary data.</text>
</comment>
<name>A0A1F5L2R7_PENAI</name>
<keyword evidence="4" id="KW-1185">Reference proteome</keyword>
<dbReference type="SUPFAM" id="SSF52540">
    <property type="entry name" value="P-loop containing nucleoside triphosphate hydrolases"/>
    <property type="match status" value="1"/>
</dbReference>
<evidence type="ECO:0000313" key="4">
    <source>
        <dbReference type="Proteomes" id="UP000177622"/>
    </source>
</evidence>
<feature type="domain" description="DUF7779" evidence="2">
    <location>
        <begin position="332"/>
        <end position="422"/>
    </location>
</feature>
<dbReference type="InterPro" id="IPR056681">
    <property type="entry name" value="DUF7779"/>
</dbReference>
<feature type="region of interest" description="Disordered" evidence="1">
    <location>
        <begin position="33"/>
        <end position="53"/>
    </location>
</feature>
<evidence type="ECO:0000313" key="3">
    <source>
        <dbReference type="EMBL" id="OGE47346.1"/>
    </source>
</evidence>
<dbReference type="SUPFAM" id="SSF48452">
    <property type="entry name" value="TPR-like"/>
    <property type="match status" value="4"/>
</dbReference>
<dbReference type="PANTHER" id="PTHR46082">
    <property type="entry name" value="ATP/GTP-BINDING PROTEIN-RELATED"/>
    <property type="match status" value="1"/>
</dbReference>
<dbReference type="GeneID" id="34582074"/>
<dbReference type="Proteomes" id="UP000177622">
    <property type="component" value="Unassembled WGS sequence"/>
</dbReference>
<dbReference type="STRING" id="1835702.A0A1F5L2R7"/>
<dbReference type="Pfam" id="PF13424">
    <property type="entry name" value="TPR_12"/>
    <property type="match status" value="5"/>
</dbReference>